<dbReference type="RefSeq" id="WP_284302238.1">
    <property type="nucleotide sequence ID" value="NZ_BSUO01000001.1"/>
</dbReference>
<proteinExistence type="predicted"/>
<keyword evidence="1" id="KW-1133">Transmembrane helix</keyword>
<feature type="transmembrane region" description="Helical" evidence="1">
    <location>
        <begin position="111"/>
        <end position="131"/>
    </location>
</feature>
<feature type="transmembrane region" description="Helical" evidence="1">
    <location>
        <begin position="175"/>
        <end position="198"/>
    </location>
</feature>
<feature type="transmembrane region" description="Helical" evidence="1">
    <location>
        <begin position="143"/>
        <end position="163"/>
    </location>
</feature>
<name>A0ABQ6IKB4_9MICO</name>
<organism evidence="2 3">
    <name type="scientific">Mobilicoccus caccae</name>
    <dbReference type="NCBI Taxonomy" id="1859295"/>
    <lineage>
        <taxon>Bacteria</taxon>
        <taxon>Bacillati</taxon>
        <taxon>Actinomycetota</taxon>
        <taxon>Actinomycetes</taxon>
        <taxon>Micrococcales</taxon>
        <taxon>Dermatophilaceae</taxon>
        <taxon>Mobilicoccus</taxon>
    </lineage>
</organism>
<reference evidence="3" key="1">
    <citation type="journal article" date="2019" name="Int. J. Syst. Evol. Microbiol.">
        <title>The Global Catalogue of Microorganisms (GCM) 10K type strain sequencing project: providing services to taxonomists for standard genome sequencing and annotation.</title>
        <authorList>
            <consortium name="The Broad Institute Genomics Platform"/>
            <consortium name="The Broad Institute Genome Sequencing Center for Infectious Disease"/>
            <person name="Wu L."/>
            <person name="Ma J."/>
        </authorList>
    </citation>
    <scope>NUCLEOTIDE SEQUENCE [LARGE SCALE GENOMIC DNA]</scope>
    <source>
        <strain evidence="3">NBRC 113072</strain>
    </source>
</reference>
<evidence type="ECO:0000256" key="1">
    <source>
        <dbReference type="SAM" id="Phobius"/>
    </source>
</evidence>
<feature type="transmembrane region" description="Helical" evidence="1">
    <location>
        <begin position="16"/>
        <end position="45"/>
    </location>
</feature>
<evidence type="ECO:0008006" key="4">
    <source>
        <dbReference type="Google" id="ProtNLM"/>
    </source>
</evidence>
<protein>
    <recommendedName>
        <fullName evidence="4">ABC-2 family transporter protein</fullName>
    </recommendedName>
</protein>
<keyword evidence="1" id="KW-0812">Transmembrane</keyword>
<evidence type="ECO:0000313" key="2">
    <source>
        <dbReference type="EMBL" id="GMA38134.1"/>
    </source>
</evidence>
<dbReference type="PROSITE" id="PS51257">
    <property type="entry name" value="PROKAR_LIPOPROTEIN"/>
    <property type="match status" value="1"/>
</dbReference>
<evidence type="ECO:0000313" key="3">
    <source>
        <dbReference type="Proteomes" id="UP001157126"/>
    </source>
</evidence>
<comment type="caution">
    <text evidence="2">The sequence shown here is derived from an EMBL/GenBank/DDBJ whole genome shotgun (WGS) entry which is preliminary data.</text>
</comment>
<keyword evidence="3" id="KW-1185">Reference proteome</keyword>
<dbReference type="EMBL" id="BSUO01000001">
    <property type="protein sequence ID" value="GMA38134.1"/>
    <property type="molecule type" value="Genomic_DNA"/>
</dbReference>
<keyword evidence="1" id="KW-0472">Membrane</keyword>
<dbReference type="Proteomes" id="UP001157126">
    <property type="component" value="Unassembled WGS sequence"/>
</dbReference>
<sequence length="211" mass="21517">MRALGLDLRLVGSRSFLGVIAVLVVVGCAVTGSLVLAWPIVAGWVSACGLAHRDMEQSGRVGALQSVLGIPRGTAVRTRYASVVVIAAALAVLGAVIALAWTALGRDLTPVWGYFAVLVFALAFGLINLTLGYTASTGVRQAVAYGLIVIALAVTLTPFMVGANTGWSTAALVEVLYAAPVPPVVVAGLMAIAALTLGSPMAVRAHSRAVL</sequence>
<gene>
    <name evidence="2" type="ORF">GCM10025883_01790</name>
</gene>
<accession>A0ABQ6IKB4</accession>
<feature type="transmembrane region" description="Helical" evidence="1">
    <location>
        <begin position="80"/>
        <end position="105"/>
    </location>
</feature>